<dbReference type="InterPro" id="IPR000719">
    <property type="entry name" value="Prot_kinase_dom"/>
</dbReference>
<proteinExistence type="inferred from homology"/>
<dbReference type="PROSITE" id="PS50011">
    <property type="entry name" value="PROTEIN_KINASE_DOM"/>
    <property type="match status" value="1"/>
</dbReference>
<dbReference type="AlphaFoldDB" id="A0AAD4LIC2"/>
<accession>A0AAD4LIC2</accession>
<evidence type="ECO:0000259" key="10">
    <source>
        <dbReference type="PROSITE" id="PS50011"/>
    </source>
</evidence>
<evidence type="ECO:0000256" key="3">
    <source>
        <dbReference type="ARBA" id="ARBA00022527"/>
    </source>
</evidence>
<comment type="caution">
    <text evidence="11">The sequence shown here is derived from an EMBL/GenBank/DDBJ whole genome shotgun (WGS) entry which is preliminary data.</text>
</comment>
<evidence type="ECO:0000256" key="1">
    <source>
        <dbReference type="ARBA" id="ARBA00006485"/>
    </source>
</evidence>
<dbReference type="EC" id="2.7.11.22" evidence="2"/>
<keyword evidence="4" id="KW-0808">Transferase</keyword>
<protein>
    <recommendedName>
        <fullName evidence="2">cyclin-dependent kinase</fullName>
        <ecNumber evidence="2">2.7.11.22</ecNumber>
    </recommendedName>
</protein>
<keyword evidence="12" id="KW-1185">Reference proteome</keyword>
<dbReference type="PROSITE" id="PS00108">
    <property type="entry name" value="PROTEIN_KINASE_ST"/>
    <property type="match status" value="1"/>
</dbReference>
<dbReference type="PANTHER" id="PTHR24056:SF171">
    <property type="entry name" value="CYCLIN-DEPENDENT KINASE 20"/>
    <property type="match status" value="1"/>
</dbReference>
<keyword evidence="5" id="KW-0547">Nucleotide-binding</keyword>
<dbReference type="GO" id="GO:0005524">
    <property type="term" value="F:ATP binding"/>
    <property type="evidence" value="ECO:0007669"/>
    <property type="project" value="UniProtKB-KW"/>
</dbReference>
<dbReference type="SUPFAM" id="SSF56112">
    <property type="entry name" value="Protein kinase-like (PK-like)"/>
    <property type="match status" value="1"/>
</dbReference>
<dbReference type="InterPro" id="IPR008271">
    <property type="entry name" value="Ser/Thr_kinase_AS"/>
</dbReference>
<evidence type="ECO:0000256" key="7">
    <source>
        <dbReference type="ARBA" id="ARBA00022840"/>
    </source>
</evidence>
<comment type="catalytic activity">
    <reaction evidence="9">
        <text>L-seryl-[protein] + ATP = O-phospho-L-seryl-[protein] + ADP + H(+)</text>
        <dbReference type="Rhea" id="RHEA:17989"/>
        <dbReference type="Rhea" id="RHEA-COMP:9863"/>
        <dbReference type="Rhea" id="RHEA-COMP:11604"/>
        <dbReference type="ChEBI" id="CHEBI:15378"/>
        <dbReference type="ChEBI" id="CHEBI:29999"/>
        <dbReference type="ChEBI" id="CHEBI:30616"/>
        <dbReference type="ChEBI" id="CHEBI:83421"/>
        <dbReference type="ChEBI" id="CHEBI:456216"/>
        <dbReference type="EC" id="2.7.11.22"/>
    </reaction>
</comment>
<keyword evidence="7" id="KW-0067">ATP-binding</keyword>
<comment type="catalytic activity">
    <reaction evidence="8">
        <text>L-threonyl-[protein] + ATP = O-phospho-L-threonyl-[protein] + ADP + H(+)</text>
        <dbReference type="Rhea" id="RHEA:46608"/>
        <dbReference type="Rhea" id="RHEA-COMP:11060"/>
        <dbReference type="Rhea" id="RHEA-COMP:11605"/>
        <dbReference type="ChEBI" id="CHEBI:15378"/>
        <dbReference type="ChEBI" id="CHEBI:30013"/>
        <dbReference type="ChEBI" id="CHEBI:30616"/>
        <dbReference type="ChEBI" id="CHEBI:61977"/>
        <dbReference type="ChEBI" id="CHEBI:456216"/>
        <dbReference type="EC" id="2.7.11.22"/>
    </reaction>
</comment>
<dbReference type="GO" id="GO:0005634">
    <property type="term" value="C:nucleus"/>
    <property type="evidence" value="ECO:0007669"/>
    <property type="project" value="TreeGrafter"/>
</dbReference>
<organism evidence="11 12">
    <name type="scientific">Lactarius akahatsu</name>
    <dbReference type="NCBI Taxonomy" id="416441"/>
    <lineage>
        <taxon>Eukaryota</taxon>
        <taxon>Fungi</taxon>
        <taxon>Dikarya</taxon>
        <taxon>Basidiomycota</taxon>
        <taxon>Agaricomycotina</taxon>
        <taxon>Agaricomycetes</taxon>
        <taxon>Russulales</taxon>
        <taxon>Russulaceae</taxon>
        <taxon>Lactarius</taxon>
    </lineage>
</organism>
<dbReference type="InterPro" id="IPR011009">
    <property type="entry name" value="Kinase-like_dom_sf"/>
</dbReference>
<keyword evidence="3" id="KW-0723">Serine/threonine-protein kinase</keyword>
<dbReference type="GO" id="GO:0004693">
    <property type="term" value="F:cyclin-dependent protein serine/threonine kinase activity"/>
    <property type="evidence" value="ECO:0007669"/>
    <property type="project" value="UniProtKB-EC"/>
</dbReference>
<dbReference type="Proteomes" id="UP001201163">
    <property type="component" value="Unassembled WGS sequence"/>
</dbReference>
<dbReference type="Pfam" id="PF00069">
    <property type="entry name" value="Pkinase"/>
    <property type="match status" value="1"/>
</dbReference>
<evidence type="ECO:0000256" key="8">
    <source>
        <dbReference type="ARBA" id="ARBA00047811"/>
    </source>
</evidence>
<evidence type="ECO:0000313" key="12">
    <source>
        <dbReference type="Proteomes" id="UP001201163"/>
    </source>
</evidence>
<evidence type="ECO:0000313" key="11">
    <source>
        <dbReference type="EMBL" id="KAH8992396.1"/>
    </source>
</evidence>
<dbReference type="InterPro" id="IPR050108">
    <property type="entry name" value="CDK"/>
</dbReference>
<evidence type="ECO:0000256" key="6">
    <source>
        <dbReference type="ARBA" id="ARBA00022777"/>
    </source>
</evidence>
<keyword evidence="6 11" id="KW-0418">Kinase</keyword>
<dbReference type="SMART" id="SM00220">
    <property type="entry name" value="S_TKc"/>
    <property type="match status" value="1"/>
</dbReference>
<dbReference type="Gene3D" id="1.10.510.10">
    <property type="entry name" value="Transferase(Phosphotransferase) domain 1"/>
    <property type="match status" value="1"/>
</dbReference>
<gene>
    <name evidence="11" type="ORF">EDB92DRAFT_1934750</name>
</gene>
<evidence type="ECO:0000256" key="9">
    <source>
        <dbReference type="ARBA" id="ARBA00048367"/>
    </source>
</evidence>
<reference evidence="11" key="1">
    <citation type="submission" date="2022-01" db="EMBL/GenBank/DDBJ databases">
        <title>Comparative genomics reveals a dynamic genome evolution in the ectomycorrhizal milk-cap (Lactarius) mushrooms.</title>
        <authorList>
            <consortium name="DOE Joint Genome Institute"/>
            <person name="Lebreton A."/>
            <person name="Tang N."/>
            <person name="Kuo A."/>
            <person name="LaButti K."/>
            <person name="Drula E."/>
            <person name="Barry K."/>
            <person name="Clum A."/>
            <person name="Lipzen A."/>
            <person name="Mousain D."/>
            <person name="Ng V."/>
            <person name="Wang R."/>
            <person name="Wang X."/>
            <person name="Dai Y."/>
            <person name="Henrissat B."/>
            <person name="Grigoriev I.V."/>
            <person name="Guerin-Laguette A."/>
            <person name="Yu F."/>
            <person name="Martin F.M."/>
        </authorList>
    </citation>
    <scope>NUCLEOTIDE SEQUENCE</scope>
    <source>
        <strain evidence="11">QP</strain>
    </source>
</reference>
<evidence type="ECO:0000256" key="2">
    <source>
        <dbReference type="ARBA" id="ARBA00012425"/>
    </source>
</evidence>
<name>A0AAD4LIC2_9AGAM</name>
<feature type="domain" description="Protein kinase" evidence="10">
    <location>
        <begin position="13"/>
        <end position="372"/>
    </location>
</feature>
<comment type="similarity">
    <text evidence="1">Belongs to the protein kinase superfamily. CMGC Ser/Thr protein kinase family. CDC2/CDKX subfamily.</text>
</comment>
<dbReference type="EMBL" id="JAKELL010000022">
    <property type="protein sequence ID" value="KAH8992396.1"/>
    <property type="molecule type" value="Genomic_DNA"/>
</dbReference>
<evidence type="ECO:0000256" key="5">
    <source>
        <dbReference type="ARBA" id="ARBA00022741"/>
    </source>
</evidence>
<dbReference type="PANTHER" id="PTHR24056">
    <property type="entry name" value="CELL DIVISION PROTEIN KINASE"/>
    <property type="match status" value="1"/>
</dbReference>
<evidence type="ECO:0000256" key="4">
    <source>
        <dbReference type="ARBA" id="ARBA00022679"/>
    </source>
</evidence>
<sequence>MQPPSRADFPFHRDPVSLIAETLVSVVTKAVITLDDGEQRLVAIKVGKARKGLVLEPHDIVKELRLLSSLSHPAIISVLGHKYDAPLSSQRFWMPFMPFTLSDLLSIPTFSPIPNPDALRSTRNEELAFEVVAKSIVYQILSGVAYLHSQERQIAHRDIKPRNILLDTSGSAVLIDFGCCPEEKMYFEVGSGPYRAPELLFGARKYDAMACDLWSLGATFAEFFTTLHRRATSDGLDDDNEERGDPTNAYLSDELPWAFSPSQWERYSLFDGSRGDIGLAWSIFRIRGSPTPETWPTFSDLPDANKVNFVDSPGVHLSTLLPHLGVPSPQGPPVHRPPAEQESTAVDLLQRFLVYAPASRFSAQGALRHPWLLGDGPLVLPRVALATVSAAESVAEMRDSRTAAEWFKVFFVSGSPRTEQGT</sequence>